<proteinExistence type="predicted"/>
<dbReference type="SUPFAM" id="SSF50129">
    <property type="entry name" value="GroES-like"/>
    <property type="match status" value="1"/>
</dbReference>
<dbReference type="Pfam" id="PF08240">
    <property type="entry name" value="ADH_N"/>
    <property type="match status" value="1"/>
</dbReference>
<keyword evidence="3" id="KW-1185">Reference proteome</keyword>
<dbReference type="InterPro" id="IPR036291">
    <property type="entry name" value="NAD(P)-bd_dom_sf"/>
</dbReference>
<dbReference type="SUPFAM" id="SSF51735">
    <property type="entry name" value="NAD(P)-binding Rossmann-fold domains"/>
    <property type="match status" value="1"/>
</dbReference>
<dbReference type="InParanoid" id="A0A286U7B4"/>
<dbReference type="OrthoDB" id="3233595at2759"/>
<dbReference type="SMART" id="SM00829">
    <property type="entry name" value="PKS_ER"/>
    <property type="match status" value="1"/>
</dbReference>
<name>A0A286U7B4_9AGAM</name>
<reference evidence="2 3" key="1">
    <citation type="journal article" date="2017" name="Mol. Ecol.">
        <title>Comparative and population genomic landscape of Phellinus noxius: A hypervariable fungus causing root rot in trees.</title>
        <authorList>
            <person name="Chung C.L."/>
            <person name="Lee T.J."/>
            <person name="Akiba M."/>
            <person name="Lee H.H."/>
            <person name="Kuo T.H."/>
            <person name="Liu D."/>
            <person name="Ke H.M."/>
            <person name="Yokoi T."/>
            <person name="Roa M.B."/>
            <person name="Lu M.J."/>
            <person name="Chang Y.Y."/>
            <person name="Ann P.J."/>
            <person name="Tsai J.N."/>
            <person name="Chen C.Y."/>
            <person name="Tzean S.S."/>
            <person name="Ota Y."/>
            <person name="Hattori T."/>
            <person name="Sahashi N."/>
            <person name="Liou R.F."/>
            <person name="Kikuchi T."/>
            <person name="Tsai I.J."/>
        </authorList>
    </citation>
    <scope>NUCLEOTIDE SEQUENCE [LARGE SCALE GENOMIC DNA]</scope>
    <source>
        <strain evidence="2 3">FFPRI411160</strain>
    </source>
</reference>
<dbReference type="InterPro" id="IPR020843">
    <property type="entry name" value="ER"/>
</dbReference>
<organism evidence="2 3">
    <name type="scientific">Pyrrhoderma noxium</name>
    <dbReference type="NCBI Taxonomy" id="2282107"/>
    <lineage>
        <taxon>Eukaryota</taxon>
        <taxon>Fungi</taxon>
        <taxon>Dikarya</taxon>
        <taxon>Basidiomycota</taxon>
        <taxon>Agaricomycotina</taxon>
        <taxon>Agaricomycetes</taxon>
        <taxon>Hymenochaetales</taxon>
        <taxon>Hymenochaetaceae</taxon>
        <taxon>Pyrrhoderma</taxon>
    </lineage>
</organism>
<evidence type="ECO:0000313" key="3">
    <source>
        <dbReference type="Proteomes" id="UP000217199"/>
    </source>
</evidence>
<dbReference type="STRING" id="2282107.A0A286U7B4"/>
<sequence>MTSKTLPASQIGVLSLPDSVKLQSFPVPQPGPGEVLIQNVAVASNPKDWKYPSWDPEYANIEGSDAAGIIVAVGEGVTEFKGGERVAAFNKMGTKNNKHGCYAQYTVTPASTTFPIPDSVSFEEASTIPLAAMTAAIALFINLGFPEQPTEPQQGIIINGAATSVGAYAIQLAKRAGLYVIGVAGSSKDYAKELGADVVVDYRAHKGDDLEGALVKAAEGRRVSRVLDTISENGSIVLLSRVLAKTSPDGKGKVEYILFLSKEEEKLIPQGITTHQTWVSSAYGDDEAFAARFYRQISKWLEVTPKVQNHSSQTAYESYLTD</sequence>
<protein>
    <submittedName>
        <fullName evidence="2">Alcohol dehydrogenase</fullName>
    </submittedName>
</protein>
<dbReference type="AlphaFoldDB" id="A0A286U7B4"/>
<accession>A0A286U7B4</accession>
<dbReference type="Gene3D" id="3.40.50.720">
    <property type="entry name" value="NAD(P)-binding Rossmann-like Domain"/>
    <property type="match status" value="1"/>
</dbReference>
<comment type="caution">
    <text evidence="2">The sequence shown here is derived from an EMBL/GenBank/DDBJ whole genome shotgun (WGS) entry which is preliminary data.</text>
</comment>
<dbReference type="Gene3D" id="3.90.180.10">
    <property type="entry name" value="Medium-chain alcohol dehydrogenases, catalytic domain"/>
    <property type="match status" value="1"/>
</dbReference>
<dbReference type="GO" id="GO:0016651">
    <property type="term" value="F:oxidoreductase activity, acting on NAD(P)H"/>
    <property type="evidence" value="ECO:0007669"/>
    <property type="project" value="InterPro"/>
</dbReference>
<dbReference type="EMBL" id="NBII01000010">
    <property type="protein sequence ID" value="PAV15481.1"/>
    <property type="molecule type" value="Genomic_DNA"/>
</dbReference>
<dbReference type="PANTHER" id="PTHR45348">
    <property type="entry name" value="HYPOTHETICAL OXIDOREDUCTASE (EUROFUNG)"/>
    <property type="match status" value="1"/>
</dbReference>
<dbReference type="CDD" id="cd08249">
    <property type="entry name" value="enoyl_reductase_like"/>
    <property type="match status" value="1"/>
</dbReference>
<dbReference type="PANTHER" id="PTHR45348:SF5">
    <property type="entry name" value="OXIDOREDUCTASE, PUTATIVE (AFU_ORTHOLOGUE AFUA_8G01420)-RELATED"/>
    <property type="match status" value="1"/>
</dbReference>
<evidence type="ECO:0000313" key="2">
    <source>
        <dbReference type="EMBL" id="PAV15481.1"/>
    </source>
</evidence>
<gene>
    <name evidence="2" type="ORF">PNOK_0924500</name>
</gene>
<dbReference type="InterPro" id="IPR011032">
    <property type="entry name" value="GroES-like_sf"/>
</dbReference>
<dbReference type="InterPro" id="IPR013154">
    <property type="entry name" value="ADH-like_N"/>
</dbReference>
<dbReference type="InterPro" id="IPR013149">
    <property type="entry name" value="ADH-like_C"/>
</dbReference>
<feature type="domain" description="Enoyl reductase (ER)" evidence="1">
    <location>
        <begin position="15"/>
        <end position="238"/>
    </location>
</feature>
<evidence type="ECO:0000259" key="1">
    <source>
        <dbReference type="SMART" id="SM00829"/>
    </source>
</evidence>
<dbReference type="Proteomes" id="UP000217199">
    <property type="component" value="Unassembled WGS sequence"/>
</dbReference>
<dbReference type="Pfam" id="PF00107">
    <property type="entry name" value="ADH_zinc_N"/>
    <property type="match status" value="1"/>
</dbReference>
<dbReference type="InterPro" id="IPR047122">
    <property type="entry name" value="Trans-enoyl_RdTase-like"/>
</dbReference>